<dbReference type="Proteomes" id="UP001549204">
    <property type="component" value="Unassembled WGS sequence"/>
</dbReference>
<dbReference type="InterPro" id="IPR051677">
    <property type="entry name" value="AfsR-DnrI-RedD_regulator"/>
</dbReference>
<dbReference type="InterPro" id="IPR016032">
    <property type="entry name" value="Sig_transdc_resp-reg_C-effctor"/>
</dbReference>
<proteinExistence type="predicted"/>
<reference evidence="2 3" key="1">
    <citation type="submission" date="2024-06" db="EMBL/GenBank/DDBJ databases">
        <title>Genomic Encyclopedia of Type Strains, Phase IV (KMG-IV): sequencing the most valuable type-strain genomes for metagenomic binning, comparative biology and taxonomic classification.</title>
        <authorList>
            <person name="Goeker M."/>
        </authorList>
    </citation>
    <scope>NUCLEOTIDE SEQUENCE [LARGE SCALE GENOMIC DNA]</scope>
    <source>
        <strain evidence="2 3">DSM 100022</strain>
    </source>
</reference>
<dbReference type="PANTHER" id="PTHR35807">
    <property type="entry name" value="TRANSCRIPTIONAL REGULATOR REDD-RELATED"/>
    <property type="match status" value="1"/>
</dbReference>
<keyword evidence="3" id="KW-1185">Reference proteome</keyword>
<dbReference type="EMBL" id="JBEPMC010000002">
    <property type="protein sequence ID" value="MET3578073.1"/>
    <property type="molecule type" value="Genomic_DNA"/>
</dbReference>
<dbReference type="InterPro" id="IPR059106">
    <property type="entry name" value="WHD_MalT"/>
</dbReference>
<evidence type="ECO:0000313" key="2">
    <source>
        <dbReference type="EMBL" id="MET3578073.1"/>
    </source>
</evidence>
<dbReference type="SMART" id="SM01043">
    <property type="entry name" value="BTAD"/>
    <property type="match status" value="1"/>
</dbReference>
<sequence length="1082" mass="121371">MTPLDSIEADARRPHTGTGRIAKLAAPRSARILRRNRVLEAIELKSRSGVCWVAAPAGYGKTTAVIDYLESVEAPHVWFRIDEGDQDIARFFQYLGQSIASPAVGSMPVFGVEYAEQPKEFARRFFRAYFTRLRPGTILVLDDLHDADTPEFRAVLSVMFHELPETVRCICVSRTLPQEELGDLVLKGQMAIVDRRALEFSTSEARDFIKLRSKNGAVSVDVEAARGWAIGLALLADHGSAVGPDDTNGAAPGGQNALSDALGRHFFLSLPAADQDMLLKLNLLPEISAELADVMIGSGEAGKLLDRLYKRQLMVTRTENSRDVFHLHDLLRDFLDRRFAQRISADEQKSLKQRAAKVLADADRYDEAIHLALQAEDWERASELMLSRAEAVLAQGHRTTFIEWVGRLPQTVLNGWHFYWLGVAHMPDDAAAEHWLSKAWRAFGEADDQRGLCLTVSRAVLVKSDSWRTYEGLSAWTRRAFEIIERGLPELPSKEAMLVRIGMVRALNFGDDYYGNSPAGQALETELLERLTRNPEHDPSSLRLLASESLIEHSVSTMRADLFTKAVDSVVEDLSDKEVSPWVLGMWLVEFGAKSGRYFPYKRRGFPYPSAEAALREAIAIGERESLKGVEFGGLYHLQMQMKFRNDFAEFHQVVERLAETADSRFSTQVAVVANCYATLHARQGDFAAAYQDCERFMAASEAANEPMVERWAHYITKFQVLLADRKPREAATFLRDLLPRLNGGARKRTEICILAAVALENLWDQSPHYGDRLKAFIEAIRDVSWPMVLLNVPDLLAELLGDALDRGIEPKLCRSLIQERRLDAPQRRPAAWPWPLKVHVLGGFRLELDGKPLHLGAKPPTKALDILRVLAISKDNTCSLETLQDWLWPDLDGDQARAACEQALHRLRKLLGRTDLIAQREGKLRLASDKVWVDLADWDARLKAVTTANGDAAGLRPDAEALFRAFPGPLFLHERTSFWSFAAAEKVRRDLIDFGLRVGQRLEATGNAHEAHSIYMRTLDLYPDAGPVCKALIKERLARRDFEAAVDEYARYERALDAAGEAAPAAEIRALVEPYLVRHTR</sequence>
<organism evidence="2 3">
    <name type="scientific">Mesorhizobium robiniae</name>
    <dbReference type="NCBI Taxonomy" id="559315"/>
    <lineage>
        <taxon>Bacteria</taxon>
        <taxon>Pseudomonadati</taxon>
        <taxon>Pseudomonadota</taxon>
        <taxon>Alphaproteobacteria</taxon>
        <taxon>Hyphomicrobiales</taxon>
        <taxon>Phyllobacteriaceae</taxon>
        <taxon>Mesorhizobium</taxon>
    </lineage>
</organism>
<dbReference type="Pfam" id="PF25873">
    <property type="entry name" value="WHD_MalT"/>
    <property type="match status" value="1"/>
</dbReference>
<dbReference type="InterPro" id="IPR027417">
    <property type="entry name" value="P-loop_NTPase"/>
</dbReference>
<dbReference type="SUPFAM" id="SSF46894">
    <property type="entry name" value="C-terminal effector domain of the bipartite response regulators"/>
    <property type="match status" value="1"/>
</dbReference>
<evidence type="ECO:0000313" key="3">
    <source>
        <dbReference type="Proteomes" id="UP001549204"/>
    </source>
</evidence>
<feature type="domain" description="Bacterial transcriptional activator" evidence="1">
    <location>
        <begin position="934"/>
        <end position="1077"/>
    </location>
</feature>
<keyword evidence="2" id="KW-0238">DNA-binding</keyword>
<dbReference type="PANTHER" id="PTHR35807:SF2">
    <property type="entry name" value="TRANSCRIPTIONAL ACTIVATOR DOMAIN"/>
    <property type="match status" value="1"/>
</dbReference>
<dbReference type="GO" id="GO:0003677">
    <property type="term" value="F:DNA binding"/>
    <property type="evidence" value="ECO:0007669"/>
    <property type="project" value="UniProtKB-KW"/>
</dbReference>
<dbReference type="InterPro" id="IPR036388">
    <property type="entry name" value="WH-like_DNA-bd_sf"/>
</dbReference>
<comment type="caution">
    <text evidence="2">The sequence shown here is derived from an EMBL/GenBank/DDBJ whole genome shotgun (WGS) entry which is preliminary data.</text>
</comment>
<dbReference type="RefSeq" id="WP_354488600.1">
    <property type="nucleotide sequence ID" value="NZ_JBEPMC010000002.1"/>
</dbReference>
<dbReference type="SUPFAM" id="SSF52540">
    <property type="entry name" value="P-loop containing nucleoside triphosphate hydrolases"/>
    <property type="match status" value="1"/>
</dbReference>
<evidence type="ECO:0000259" key="1">
    <source>
        <dbReference type="SMART" id="SM01043"/>
    </source>
</evidence>
<gene>
    <name evidence="2" type="ORF">ABID19_001090</name>
</gene>
<dbReference type="Gene3D" id="1.10.10.10">
    <property type="entry name" value="Winged helix-like DNA-binding domain superfamily/Winged helix DNA-binding domain"/>
    <property type="match status" value="1"/>
</dbReference>
<name>A0ABV2GIE9_9HYPH</name>
<dbReference type="InterPro" id="IPR005158">
    <property type="entry name" value="BTAD"/>
</dbReference>
<protein>
    <submittedName>
        <fullName evidence="2">DNA-binding SARP family transcriptional activator</fullName>
    </submittedName>
</protein>
<accession>A0ABV2GIE9</accession>